<keyword evidence="3" id="KW-1185">Reference proteome</keyword>
<feature type="compositionally biased region" description="Basic residues" evidence="1">
    <location>
        <begin position="91"/>
        <end position="104"/>
    </location>
</feature>
<feature type="region of interest" description="Disordered" evidence="1">
    <location>
        <begin position="80"/>
        <end position="104"/>
    </location>
</feature>
<dbReference type="Proteomes" id="UP000243459">
    <property type="component" value="Chromosome 3"/>
</dbReference>
<gene>
    <name evidence="2" type="ORF">A4U43_C03F23010</name>
</gene>
<evidence type="ECO:0000256" key="1">
    <source>
        <dbReference type="SAM" id="MobiDB-lite"/>
    </source>
</evidence>
<evidence type="ECO:0000313" key="3">
    <source>
        <dbReference type="Proteomes" id="UP000243459"/>
    </source>
</evidence>
<evidence type="ECO:0000313" key="2">
    <source>
        <dbReference type="EMBL" id="ONK76021.1"/>
    </source>
</evidence>
<dbReference type="Gramene" id="ONK76021">
    <property type="protein sequence ID" value="ONK76021"/>
    <property type="gene ID" value="A4U43_C03F23010"/>
</dbReference>
<dbReference type="AlphaFoldDB" id="A0A5P1FH98"/>
<protein>
    <submittedName>
        <fullName evidence="2">Uncharacterized protein</fullName>
    </submittedName>
</protein>
<proteinExistence type="predicted"/>
<sequence>MGIRDAVSSTADSLKKRLPDPEPVKNAVRSAYSTATSGLPVYSTMRDALMKKDAKTTRNISSEQEIQEIWGRIKRLEAESLPRGSQPSVSPRHRIHGPHLRSRL</sequence>
<organism evidence="2 3">
    <name type="scientific">Asparagus officinalis</name>
    <name type="common">Garden asparagus</name>
    <dbReference type="NCBI Taxonomy" id="4686"/>
    <lineage>
        <taxon>Eukaryota</taxon>
        <taxon>Viridiplantae</taxon>
        <taxon>Streptophyta</taxon>
        <taxon>Embryophyta</taxon>
        <taxon>Tracheophyta</taxon>
        <taxon>Spermatophyta</taxon>
        <taxon>Magnoliopsida</taxon>
        <taxon>Liliopsida</taxon>
        <taxon>Asparagales</taxon>
        <taxon>Asparagaceae</taxon>
        <taxon>Asparagoideae</taxon>
        <taxon>Asparagus</taxon>
    </lineage>
</organism>
<name>A0A5P1FH98_ASPOF</name>
<feature type="compositionally biased region" description="Basic and acidic residues" evidence="1">
    <location>
        <begin position="13"/>
        <end position="23"/>
    </location>
</feature>
<feature type="region of interest" description="Disordered" evidence="1">
    <location>
        <begin position="1"/>
        <end position="26"/>
    </location>
</feature>
<dbReference type="EMBL" id="CM007383">
    <property type="protein sequence ID" value="ONK76021.1"/>
    <property type="molecule type" value="Genomic_DNA"/>
</dbReference>
<reference evidence="3" key="1">
    <citation type="journal article" date="2017" name="Nat. Commun.">
        <title>The asparagus genome sheds light on the origin and evolution of a young Y chromosome.</title>
        <authorList>
            <person name="Harkess A."/>
            <person name="Zhou J."/>
            <person name="Xu C."/>
            <person name="Bowers J.E."/>
            <person name="Van der Hulst R."/>
            <person name="Ayyampalayam S."/>
            <person name="Mercati F."/>
            <person name="Riccardi P."/>
            <person name="McKain M.R."/>
            <person name="Kakrana A."/>
            <person name="Tang H."/>
            <person name="Ray J."/>
            <person name="Groenendijk J."/>
            <person name="Arikit S."/>
            <person name="Mathioni S.M."/>
            <person name="Nakano M."/>
            <person name="Shan H."/>
            <person name="Telgmann-Rauber A."/>
            <person name="Kanno A."/>
            <person name="Yue Z."/>
            <person name="Chen H."/>
            <person name="Li W."/>
            <person name="Chen Y."/>
            <person name="Xu X."/>
            <person name="Zhang Y."/>
            <person name="Luo S."/>
            <person name="Chen H."/>
            <person name="Gao J."/>
            <person name="Mao Z."/>
            <person name="Pires J.C."/>
            <person name="Luo M."/>
            <person name="Kudrna D."/>
            <person name="Wing R.A."/>
            <person name="Meyers B.C."/>
            <person name="Yi K."/>
            <person name="Kong H."/>
            <person name="Lavrijsen P."/>
            <person name="Sunseri F."/>
            <person name="Falavigna A."/>
            <person name="Ye Y."/>
            <person name="Leebens-Mack J.H."/>
            <person name="Chen G."/>
        </authorList>
    </citation>
    <scope>NUCLEOTIDE SEQUENCE [LARGE SCALE GENOMIC DNA]</scope>
    <source>
        <strain evidence="3">cv. DH0086</strain>
    </source>
</reference>
<accession>A0A5P1FH98</accession>